<dbReference type="OrthoDB" id="24630at2759"/>
<dbReference type="PANTHER" id="PTHR28159">
    <property type="entry name" value="TRAFFICKING PROTEIN PARTICLE COMPLEX II-SPECIFIC SUBUNIT 65"/>
    <property type="match status" value="1"/>
</dbReference>
<dbReference type="InterPro" id="IPR024662">
    <property type="entry name" value="Trs65"/>
</dbReference>
<evidence type="ECO:0000256" key="1">
    <source>
        <dbReference type="SAM" id="MobiDB-lite"/>
    </source>
</evidence>
<evidence type="ECO:0000259" key="2">
    <source>
        <dbReference type="Pfam" id="PF12735"/>
    </source>
</evidence>
<dbReference type="InParanoid" id="A0A369J9T6"/>
<feature type="compositionally biased region" description="Polar residues" evidence="1">
    <location>
        <begin position="573"/>
        <end position="599"/>
    </location>
</feature>
<feature type="region of interest" description="Disordered" evidence="1">
    <location>
        <begin position="630"/>
        <end position="733"/>
    </location>
</feature>
<dbReference type="EMBL" id="LUEZ02000113">
    <property type="protein sequence ID" value="RDB17387.1"/>
    <property type="molecule type" value="Genomic_DNA"/>
</dbReference>
<evidence type="ECO:0000313" key="3">
    <source>
        <dbReference type="EMBL" id="RDB17387.1"/>
    </source>
</evidence>
<feature type="compositionally biased region" description="Polar residues" evidence="1">
    <location>
        <begin position="717"/>
        <end position="730"/>
    </location>
</feature>
<evidence type="ECO:0000313" key="4">
    <source>
        <dbReference type="Proteomes" id="UP000076154"/>
    </source>
</evidence>
<keyword evidence="4" id="KW-1185">Reference proteome</keyword>
<dbReference type="GO" id="GO:0005802">
    <property type="term" value="C:trans-Golgi network"/>
    <property type="evidence" value="ECO:0007669"/>
    <property type="project" value="TreeGrafter"/>
</dbReference>
<dbReference type="PANTHER" id="PTHR28159:SF1">
    <property type="entry name" value="TRAFFICKING PROTEIN PARTICLE COMPLEX II-SPECIFIC SUBUNIT 65"/>
    <property type="match status" value="1"/>
</dbReference>
<organism evidence="3 4">
    <name type="scientific">Hypsizygus marmoreus</name>
    <name type="common">White beech mushroom</name>
    <name type="synonym">Agaricus marmoreus</name>
    <dbReference type="NCBI Taxonomy" id="39966"/>
    <lineage>
        <taxon>Eukaryota</taxon>
        <taxon>Fungi</taxon>
        <taxon>Dikarya</taxon>
        <taxon>Basidiomycota</taxon>
        <taxon>Agaricomycotina</taxon>
        <taxon>Agaricomycetes</taxon>
        <taxon>Agaricomycetidae</taxon>
        <taxon>Agaricales</taxon>
        <taxon>Tricholomatineae</taxon>
        <taxon>Lyophyllaceae</taxon>
        <taxon>Hypsizygus</taxon>
    </lineage>
</organism>
<dbReference type="AlphaFoldDB" id="A0A369J9T6"/>
<protein>
    <recommendedName>
        <fullName evidence="2">Trafficking protein particle complex II-specific subunit 65 IgD3 domain-containing protein</fullName>
    </recommendedName>
</protein>
<feature type="region of interest" description="Disordered" evidence="1">
    <location>
        <begin position="559"/>
        <end position="609"/>
    </location>
</feature>
<dbReference type="InterPro" id="IPR055420">
    <property type="entry name" value="IgD3_Trs65"/>
</dbReference>
<feature type="region of interest" description="Disordered" evidence="1">
    <location>
        <begin position="104"/>
        <end position="123"/>
    </location>
</feature>
<dbReference type="Proteomes" id="UP000076154">
    <property type="component" value="Unassembled WGS sequence"/>
</dbReference>
<dbReference type="GO" id="GO:0006891">
    <property type="term" value="P:intra-Golgi vesicle-mediated transport"/>
    <property type="evidence" value="ECO:0007669"/>
    <property type="project" value="InterPro"/>
</dbReference>
<feature type="compositionally biased region" description="Polar residues" evidence="1">
    <location>
        <begin position="655"/>
        <end position="668"/>
    </location>
</feature>
<dbReference type="GO" id="GO:1990071">
    <property type="term" value="C:TRAPPII protein complex"/>
    <property type="evidence" value="ECO:0007669"/>
    <property type="project" value="InterPro"/>
</dbReference>
<comment type="caution">
    <text evidence="3">The sequence shown here is derived from an EMBL/GenBank/DDBJ whole genome shotgun (WGS) entry which is preliminary data.</text>
</comment>
<feature type="compositionally biased region" description="Pro residues" evidence="1">
    <location>
        <begin position="686"/>
        <end position="716"/>
    </location>
</feature>
<dbReference type="Pfam" id="PF12735">
    <property type="entry name" value="IgD3_Trs65"/>
    <property type="match status" value="1"/>
</dbReference>
<accession>A0A369J9T6</accession>
<gene>
    <name evidence="3" type="ORF">Hypma_001684</name>
</gene>
<name>A0A369J9T6_HYPMA</name>
<sequence length="930" mass="101276">MSFERLFASSSLNVVVPDTSVEYPPRGSPDEWLERLTDSSVERKQAFFDEQLQSLLIFRVEHPTPAIPADPDNPPQSLLSFLAHVQISLEASYISSVPAQDPGLLRPSKLSAPPRTAPLPKGGSLRLQAQAHHPSILPPNTPNPMPSSADHDRRYVTSEGTLLVASIWGQDTSEGSTEAFSLLWSEKEQLWVAVYRLSLTIAFLRLNFADPLLCLTVSATLREKPLALTQPKHPLGLFLASTGSQLLTTPVTPISPNGLLEEPAEDTFDRLEEVNLLGGLLAGPTFSNTSDNRIYLPTTRLGTVSRQKLFSLPPVSLPTIATPSPSPMTAVRTAHPTLRKSYRKTLQTVSGFRVRMRTVFVPYVLLPEQDRTLDLDEAEDERERREAGNEERTVVLCVEVENSGESGPGTGFLVEKVDVKIGGEGAKATLIGWGEGCFQKDAQQKAFPLHVGSMAQYNLLYAVSFLRAPEEVEGFSLMRDPNNPEQYPGALGSELQRAVAINIFGKPYLPPKYTSHPEPPSFPTQTFSSRWNCVLDLSAHQTQPSDSLEAQEEFTTGHHALPEPASPFPAANTPRTTNFISPNGGSYSPGSTPQSSATAGSKRHTMPGGNLFAARSIKAATPSRAISMLNPLSARERDQPPVPGPTSRLSYIPPSVSSQMPRSPTTYSAPPPPPLPPQLAVETSGTPPPPQFDQSLPPPTPAYPAYPPLSAVPPSPMSQSPIASHNTGNVGPSVEIRRERGLGMGGAPVPQTPGPWVTGAFSEQKTFARFQSAEQSGESIVVSVGLLPLGEEKRRRRRSEGELGPGKIYPLDYFTLDIFVFNQSEWTRRFEVTCPERRRRSGRRVGAEVELGKIKEGIRKKMGYPGILPLDARVRIGPLRPSACQSVRMEFLAMTPGVHSIDTLTLTDVESGFSMNLRSVMDVVVHDPSD</sequence>
<proteinExistence type="predicted"/>
<feature type="domain" description="Trafficking protein particle complex II-specific subunit 65 IgD3" evidence="2">
    <location>
        <begin position="867"/>
        <end position="925"/>
    </location>
</feature>
<reference evidence="3" key="1">
    <citation type="submission" date="2018-04" db="EMBL/GenBank/DDBJ databases">
        <title>Whole genome sequencing of Hypsizygus marmoreus.</title>
        <authorList>
            <person name="Choi I.-G."/>
            <person name="Min B."/>
            <person name="Kim J.-G."/>
            <person name="Kim S."/>
            <person name="Oh Y.-L."/>
            <person name="Kong W.-S."/>
            <person name="Park H."/>
            <person name="Jeong J."/>
            <person name="Song E.-S."/>
        </authorList>
    </citation>
    <scope>NUCLEOTIDE SEQUENCE [LARGE SCALE GENOMIC DNA]</scope>
    <source>
        <strain evidence="3">51987-8</strain>
    </source>
</reference>